<evidence type="ECO:0000256" key="1">
    <source>
        <dbReference type="SAM" id="Phobius"/>
    </source>
</evidence>
<keyword evidence="1" id="KW-0472">Membrane</keyword>
<proteinExistence type="predicted"/>
<reference evidence="2 3" key="1">
    <citation type="submission" date="2018-09" db="EMBL/GenBank/DDBJ databases">
        <title>Discovery and Ecogenomic Context for Candidatus Cryosericales, a Global Caldiserica Order Active in Thawing Permafrost.</title>
        <authorList>
            <person name="Martinez M.A."/>
            <person name="Woodcroft B.J."/>
            <person name="Ignacio Espinoza J.C."/>
            <person name="Zayed A."/>
            <person name="Singleton C.M."/>
            <person name="Boyd J."/>
            <person name="Li Y.-F."/>
            <person name="Purvine S."/>
            <person name="Maughan H."/>
            <person name="Hodgkins S.B."/>
            <person name="Anderson D."/>
            <person name="Sederholm M."/>
            <person name="Temperton B."/>
            <person name="Saleska S.R."/>
            <person name="Tyson G.W."/>
            <person name="Rich V.I."/>
        </authorList>
    </citation>
    <scope>NUCLEOTIDE SEQUENCE [LARGE SCALE GENOMIC DNA]</scope>
    <source>
        <strain evidence="2 3">SMC1</strain>
    </source>
</reference>
<name>A0A398DQJ4_9BACT</name>
<protein>
    <submittedName>
        <fullName evidence="2">Uncharacterized protein</fullName>
    </submittedName>
</protein>
<feature type="transmembrane region" description="Helical" evidence="1">
    <location>
        <begin position="6"/>
        <end position="22"/>
    </location>
</feature>
<dbReference type="RefSeq" id="WP_119084917.1">
    <property type="nucleotide sequence ID" value="NZ_QXIY01000002.1"/>
</dbReference>
<sequence length="99" mass="10695">MNFTLTNLIALYGAVVATLVAVDQFKKSRSHVVVTVQRVWISDSDGCFSDEELSVQAANAGTRTVCFGSLPSPCYGKRAMIVPIPHSGSDAFPHDLQPR</sequence>
<evidence type="ECO:0000313" key="2">
    <source>
        <dbReference type="EMBL" id="RIE17495.1"/>
    </source>
</evidence>
<dbReference type="AlphaFoldDB" id="A0A398DQJ4"/>
<organism evidence="2 3">
    <name type="scientific">Candidatus Cryosericum septentrionale</name>
    <dbReference type="NCBI Taxonomy" id="2290913"/>
    <lineage>
        <taxon>Bacteria</taxon>
        <taxon>Pseudomonadati</taxon>
        <taxon>Caldisericota/Cryosericota group</taxon>
        <taxon>Candidatus Cryosericota</taxon>
        <taxon>Candidatus Cryosericia</taxon>
        <taxon>Candidatus Cryosericales</taxon>
        <taxon>Candidatus Cryosericaceae</taxon>
        <taxon>Candidatus Cryosericum</taxon>
    </lineage>
</organism>
<accession>A0A398DQJ4</accession>
<dbReference type="EMBL" id="QXIY01000002">
    <property type="protein sequence ID" value="RIE17495.1"/>
    <property type="molecule type" value="Genomic_DNA"/>
</dbReference>
<gene>
    <name evidence="2" type="ORF">SMC1_00820</name>
</gene>
<keyword evidence="1" id="KW-0812">Transmembrane</keyword>
<comment type="caution">
    <text evidence="2">The sequence shown here is derived from an EMBL/GenBank/DDBJ whole genome shotgun (WGS) entry which is preliminary data.</text>
</comment>
<dbReference type="Proteomes" id="UP000266113">
    <property type="component" value="Unassembled WGS sequence"/>
</dbReference>
<keyword evidence="1" id="KW-1133">Transmembrane helix</keyword>
<keyword evidence="3" id="KW-1185">Reference proteome</keyword>
<evidence type="ECO:0000313" key="3">
    <source>
        <dbReference type="Proteomes" id="UP000266113"/>
    </source>
</evidence>